<feature type="region of interest" description="Disordered" evidence="1">
    <location>
        <begin position="875"/>
        <end position="997"/>
    </location>
</feature>
<gene>
    <name evidence="3" type="primary">LOC105431019</name>
</gene>
<feature type="region of interest" description="Disordered" evidence="1">
    <location>
        <begin position="577"/>
        <end position="666"/>
    </location>
</feature>
<feature type="compositionally biased region" description="Basic and acidic residues" evidence="1">
    <location>
        <begin position="485"/>
        <end position="497"/>
    </location>
</feature>
<name>A0A6I9WN74_9HYME</name>
<feature type="region of interest" description="Disordered" evidence="1">
    <location>
        <begin position="760"/>
        <end position="843"/>
    </location>
</feature>
<sequence>MCDLIDLNSPDVRGAPEPARLASPLIPAPKSIEYGTGSSSLSSTTTEKRENDGNNPFDQVLHETAEYVSKRGDPFEVMLQRALRTKGRRNAQSVDFTDDFTPRRKKRYLKMNKTLDMLDESLLENRFGLFEGDKKKAEIRVGSINLDTRNDHVYNVADSALVFKQEHKVSVADPESLELSILNQSTMNDTLLETVPKSKKNNETLPCLEKDMLFDEFIFPSSFKLSNIQRSLSQGDRKSSMDLVYANRRSKSVTDAQRKTSQSDSTISSFLDRGFLESKQSEQSVFSTLSNVSSIKLTSISSSVLSVDAMNHAFLDDGSSKTSEGKISPTKSSTDITPGRYDLSDLAERLNKLKCIMNNTTSISNMTENDSSSMKEENNKQIKDNKLIDVDIFIPEHKELNKSSSSIGSSDSVFTNTNKIDKSILNEAKVLARTFQELAIKTDSGSSMDDDLISNNTLWMSELLPAFEDEPVVDNLIDLPVSPKTDVRNVDNSDEKQSPSSIDSMERNLLEEIKSPFADVPVVKQTVTSLLSDLRKLIKTENNSEAKKLLDNLENILDINYKNNTELLLACFNTSNKTQSLQKTPSSESVERSEKSITDKSEEENENEKISLKEKFNNNEKLLPNTDNKLKDSSQDTISSGNSSVIPSSSKDNSENNTNTTNSPDITKLNKSIIEKDNQMDKNVAVQLLINLKKLLSGQAEDDTTIQLLKNIGKALNTALNNSIENKEQTSYSEEQNIQQYSTPIRVPESDCNAHTSALLKASHRQNLESKSKKTGKRSRSVIESSPKSTQIRRHRDTSELENRQKRFSSDPGFSNLPNKKPPISETYNTRKGPDNKEKSIAMSDVKNKLKKRSDVINKKGPLKAVHPVDNMQKKEASLGRQTMSSQQVITPPKLDKNTSSGNKIISSTPNSIGNNYYMPKKSARSKPVASSTPDGQNAKSTPQLTTSNKKRNLSCDISPVTAYVNMNGSDERKNSPKKSPKRNMSKLPTPKKCTTPKRQQIDVFAGIPRFSTPPKHNSSFTMHQPQSPQRLNRSFCNSQRYSPIHEKKIARKIQQSPLKETNRITAKVKPFNLISKIKRHSIGDFAEKENSYA</sequence>
<protein>
    <submittedName>
        <fullName evidence="3">GATA zinc finger domain-containing protein 14-like isoform X1</fullName>
    </submittedName>
</protein>
<feature type="region of interest" description="Disordered" evidence="1">
    <location>
        <begin position="318"/>
        <end position="340"/>
    </location>
</feature>
<evidence type="ECO:0000313" key="2">
    <source>
        <dbReference type="Proteomes" id="UP000504615"/>
    </source>
</evidence>
<proteinExistence type="predicted"/>
<evidence type="ECO:0000256" key="1">
    <source>
        <dbReference type="SAM" id="MobiDB-lite"/>
    </source>
</evidence>
<feature type="region of interest" description="Disordered" evidence="1">
    <location>
        <begin position="484"/>
        <end position="503"/>
    </location>
</feature>
<feature type="compositionally biased region" description="Low complexity" evidence="1">
    <location>
        <begin position="35"/>
        <end position="45"/>
    </location>
</feature>
<reference evidence="3" key="1">
    <citation type="submission" date="2025-08" db="UniProtKB">
        <authorList>
            <consortium name="RefSeq"/>
        </authorList>
    </citation>
    <scope>IDENTIFICATION</scope>
</reference>
<evidence type="ECO:0000313" key="3">
    <source>
        <dbReference type="RefSeq" id="XP_011643220.1"/>
    </source>
</evidence>
<feature type="compositionally biased region" description="Polar residues" evidence="1">
    <location>
        <begin position="577"/>
        <end position="588"/>
    </location>
</feature>
<dbReference type="RefSeq" id="XP_011643220.1">
    <property type="nucleotide sequence ID" value="XM_011644918.1"/>
</dbReference>
<feature type="compositionally biased region" description="Polar residues" evidence="1">
    <location>
        <begin position="898"/>
        <end position="915"/>
    </location>
</feature>
<feature type="compositionally biased region" description="Basic and acidic residues" evidence="1">
    <location>
        <begin position="589"/>
        <end position="600"/>
    </location>
</feature>
<feature type="region of interest" description="Disordered" evidence="1">
    <location>
        <begin position="1"/>
        <end position="57"/>
    </location>
</feature>
<feature type="compositionally biased region" description="Basic and acidic residues" evidence="1">
    <location>
        <begin position="607"/>
        <end position="618"/>
    </location>
</feature>
<feature type="compositionally biased region" description="Basic and acidic residues" evidence="1">
    <location>
        <begin position="797"/>
        <end position="809"/>
    </location>
</feature>
<dbReference type="GeneID" id="105431019"/>
<feature type="compositionally biased region" description="Polar residues" evidence="1">
    <location>
        <begin position="929"/>
        <end position="948"/>
    </location>
</feature>
<feature type="compositionally biased region" description="Low complexity" evidence="1">
    <location>
        <begin position="639"/>
        <end position="663"/>
    </location>
</feature>
<dbReference type="Proteomes" id="UP000504615">
    <property type="component" value="Unplaced"/>
</dbReference>
<dbReference type="AlphaFoldDB" id="A0A6I9WN74"/>
<feature type="compositionally biased region" description="Polar residues" evidence="1">
    <location>
        <begin position="880"/>
        <end position="890"/>
    </location>
</feature>
<accession>A0A6I9WN74</accession>
<organism evidence="2 3">
    <name type="scientific">Pogonomyrmex barbatus</name>
    <name type="common">red harvester ant</name>
    <dbReference type="NCBI Taxonomy" id="144034"/>
    <lineage>
        <taxon>Eukaryota</taxon>
        <taxon>Metazoa</taxon>
        <taxon>Ecdysozoa</taxon>
        <taxon>Arthropoda</taxon>
        <taxon>Hexapoda</taxon>
        <taxon>Insecta</taxon>
        <taxon>Pterygota</taxon>
        <taxon>Neoptera</taxon>
        <taxon>Endopterygota</taxon>
        <taxon>Hymenoptera</taxon>
        <taxon>Apocrita</taxon>
        <taxon>Aculeata</taxon>
        <taxon>Formicoidea</taxon>
        <taxon>Formicidae</taxon>
        <taxon>Myrmicinae</taxon>
        <taxon>Pogonomyrmex</taxon>
    </lineage>
</organism>
<keyword evidence="2" id="KW-1185">Reference proteome</keyword>
<feature type="compositionally biased region" description="Basic residues" evidence="1">
    <location>
        <begin position="976"/>
        <end position="985"/>
    </location>
</feature>
<dbReference type="OrthoDB" id="6747212at2759"/>
<dbReference type="KEGG" id="pbar:105431019"/>